<keyword evidence="1" id="KW-1133">Transmembrane helix</keyword>
<proteinExistence type="predicted"/>
<dbReference type="KEGG" id="scm:SCHCO_02625292"/>
<dbReference type="OrthoDB" id="2501127at2759"/>
<sequence length="189" mass="21646">MAYAGSSMPSLRMALYILLLLLSITLLGLTITRVHYTMNLPLGDPLNGGRDFYERTIVELLVSSVLTIFWSIYALHSIQRGLQVSGFPGTFSHEIGTLVFLWLLWLVGVAYATHYWGDLSWCWHYRACRILTALIAIAWTGWGVMTILLFISAWLAHSRRAWRRPMHGRWDPALDTYGNRRGFFGRPRA</sequence>
<accession>D8Q5P3</accession>
<keyword evidence="3" id="KW-1185">Reference proteome</keyword>
<organism evidence="3">
    <name type="scientific">Schizophyllum commune (strain H4-8 / FGSC 9210)</name>
    <name type="common">Split gill fungus</name>
    <dbReference type="NCBI Taxonomy" id="578458"/>
    <lineage>
        <taxon>Eukaryota</taxon>
        <taxon>Fungi</taxon>
        <taxon>Dikarya</taxon>
        <taxon>Basidiomycota</taxon>
        <taxon>Agaricomycotina</taxon>
        <taxon>Agaricomycetes</taxon>
        <taxon>Agaricomycetidae</taxon>
        <taxon>Agaricales</taxon>
        <taxon>Schizophyllaceae</taxon>
        <taxon>Schizophyllum</taxon>
    </lineage>
</organism>
<evidence type="ECO:0000313" key="2">
    <source>
        <dbReference type="EMBL" id="EFI97003.1"/>
    </source>
</evidence>
<evidence type="ECO:0000313" key="3">
    <source>
        <dbReference type="Proteomes" id="UP000007431"/>
    </source>
</evidence>
<gene>
    <name evidence="2" type="ORF">SCHCODRAFT_109286</name>
</gene>
<name>D8Q5P3_SCHCM</name>
<reference evidence="2 3" key="1">
    <citation type="journal article" date="2010" name="Nat. Biotechnol.">
        <title>Genome sequence of the model mushroom Schizophyllum commune.</title>
        <authorList>
            <person name="Ohm R.A."/>
            <person name="de Jong J.F."/>
            <person name="Lugones L.G."/>
            <person name="Aerts A."/>
            <person name="Kothe E."/>
            <person name="Stajich J.E."/>
            <person name="de Vries R.P."/>
            <person name="Record E."/>
            <person name="Levasseur A."/>
            <person name="Baker S.E."/>
            <person name="Bartholomew K.A."/>
            <person name="Coutinho P.M."/>
            <person name="Erdmann S."/>
            <person name="Fowler T.J."/>
            <person name="Gathman A.C."/>
            <person name="Lombard V."/>
            <person name="Henrissat B."/>
            <person name="Knabe N."/>
            <person name="Kuees U."/>
            <person name="Lilly W.W."/>
            <person name="Lindquist E."/>
            <person name="Lucas S."/>
            <person name="Magnuson J.K."/>
            <person name="Piumi F."/>
            <person name="Raudaskoski M."/>
            <person name="Salamov A."/>
            <person name="Schmutz J."/>
            <person name="Schwarze F.W.M.R."/>
            <person name="vanKuyk P.A."/>
            <person name="Horton J.S."/>
            <person name="Grigoriev I.V."/>
            <person name="Woesten H.A.B."/>
        </authorList>
    </citation>
    <scope>NUCLEOTIDE SEQUENCE [LARGE SCALE GENOMIC DNA]</scope>
    <source>
        <strain evidence="3">H4-8 / FGSC 9210</strain>
    </source>
</reference>
<dbReference type="VEuPathDB" id="FungiDB:SCHCODRAFT_02625292"/>
<dbReference type="OMA" id="HTHSEWS"/>
<dbReference type="eggNOG" id="ENOG502SX89">
    <property type="taxonomic scope" value="Eukaryota"/>
</dbReference>
<dbReference type="GeneID" id="9596433"/>
<dbReference type="STRING" id="578458.D8Q5P3"/>
<protein>
    <recommendedName>
        <fullName evidence="4">MARVEL domain-containing protein</fullName>
    </recommendedName>
</protein>
<dbReference type="HOGENOM" id="CLU_095057_1_1_1"/>
<keyword evidence="1" id="KW-0812">Transmembrane</keyword>
<evidence type="ECO:0000256" key="1">
    <source>
        <dbReference type="SAM" id="Phobius"/>
    </source>
</evidence>
<dbReference type="EMBL" id="GL377306">
    <property type="protein sequence ID" value="EFI97003.1"/>
    <property type="molecule type" value="Genomic_DNA"/>
</dbReference>
<feature type="non-terminal residue" evidence="2">
    <location>
        <position position="189"/>
    </location>
</feature>
<feature type="transmembrane region" description="Helical" evidence="1">
    <location>
        <begin position="56"/>
        <end position="75"/>
    </location>
</feature>
<feature type="transmembrane region" description="Helical" evidence="1">
    <location>
        <begin position="95"/>
        <end position="113"/>
    </location>
</feature>
<feature type="transmembrane region" description="Helical" evidence="1">
    <location>
        <begin position="133"/>
        <end position="156"/>
    </location>
</feature>
<dbReference type="AlphaFoldDB" id="D8Q5P3"/>
<dbReference type="Proteomes" id="UP000007431">
    <property type="component" value="Unassembled WGS sequence"/>
</dbReference>
<evidence type="ECO:0008006" key="4">
    <source>
        <dbReference type="Google" id="ProtNLM"/>
    </source>
</evidence>
<keyword evidence="1" id="KW-0472">Membrane</keyword>
<dbReference type="InParanoid" id="D8Q5P3"/>